<evidence type="ECO:0000313" key="2">
    <source>
        <dbReference type="EMBL" id="MFC3109772.1"/>
    </source>
</evidence>
<keyword evidence="1" id="KW-1133">Transmembrane helix</keyword>
<name>A0ABV7F7L3_9BURK</name>
<dbReference type="RefSeq" id="WP_390332197.1">
    <property type="nucleotide sequence ID" value="NZ_JBHRTP010000054.1"/>
</dbReference>
<protein>
    <submittedName>
        <fullName evidence="2">Uncharacterized protein</fullName>
    </submittedName>
</protein>
<keyword evidence="1" id="KW-0812">Transmembrane</keyword>
<evidence type="ECO:0000313" key="3">
    <source>
        <dbReference type="Proteomes" id="UP001595530"/>
    </source>
</evidence>
<reference evidence="3" key="1">
    <citation type="journal article" date="2019" name="Int. J. Syst. Evol. Microbiol.">
        <title>The Global Catalogue of Microorganisms (GCM) 10K type strain sequencing project: providing services to taxonomists for standard genome sequencing and annotation.</title>
        <authorList>
            <consortium name="The Broad Institute Genomics Platform"/>
            <consortium name="The Broad Institute Genome Sequencing Center for Infectious Disease"/>
            <person name="Wu L."/>
            <person name="Ma J."/>
        </authorList>
    </citation>
    <scope>NUCLEOTIDE SEQUENCE [LARGE SCALE GENOMIC DNA]</scope>
    <source>
        <strain evidence="3">KCTC 42986</strain>
    </source>
</reference>
<comment type="caution">
    <text evidence="2">The sequence shown here is derived from an EMBL/GenBank/DDBJ whole genome shotgun (WGS) entry which is preliminary data.</text>
</comment>
<feature type="transmembrane region" description="Helical" evidence="1">
    <location>
        <begin position="81"/>
        <end position="100"/>
    </location>
</feature>
<sequence>MQYKRSFRDLVEMMEERGLAMRHATFMQRQRPQFEKHHGMGEGLALPIAMPVVRNERKFYGSREEMLSIAKRCEARHVRTLIRIALFALLVSLLLCATCVG</sequence>
<evidence type="ECO:0000256" key="1">
    <source>
        <dbReference type="SAM" id="Phobius"/>
    </source>
</evidence>
<organism evidence="2 3">
    <name type="scientific">Undibacterium arcticum</name>
    <dbReference type="NCBI Taxonomy" id="1762892"/>
    <lineage>
        <taxon>Bacteria</taxon>
        <taxon>Pseudomonadati</taxon>
        <taxon>Pseudomonadota</taxon>
        <taxon>Betaproteobacteria</taxon>
        <taxon>Burkholderiales</taxon>
        <taxon>Oxalobacteraceae</taxon>
        <taxon>Undibacterium</taxon>
    </lineage>
</organism>
<keyword evidence="3" id="KW-1185">Reference proteome</keyword>
<accession>A0ABV7F7L3</accession>
<dbReference type="EMBL" id="JBHRTP010000054">
    <property type="protein sequence ID" value="MFC3109772.1"/>
    <property type="molecule type" value="Genomic_DNA"/>
</dbReference>
<keyword evidence="1" id="KW-0472">Membrane</keyword>
<gene>
    <name evidence="2" type="ORF">ACFOFO_17685</name>
</gene>
<proteinExistence type="predicted"/>
<dbReference type="Proteomes" id="UP001595530">
    <property type="component" value="Unassembled WGS sequence"/>
</dbReference>